<evidence type="ECO:0000313" key="5">
    <source>
        <dbReference type="Proteomes" id="UP000093501"/>
    </source>
</evidence>
<dbReference type="EMBL" id="MBQD01000004">
    <property type="protein sequence ID" value="OCL36895.1"/>
    <property type="molecule type" value="Genomic_DNA"/>
</dbReference>
<dbReference type="Proteomes" id="UP000093501">
    <property type="component" value="Unassembled WGS sequence"/>
</dbReference>
<feature type="transmembrane region" description="Helical" evidence="2">
    <location>
        <begin position="308"/>
        <end position="329"/>
    </location>
</feature>
<feature type="region of interest" description="Disordered" evidence="1">
    <location>
        <begin position="116"/>
        <end position="164"/>
    </location>
</feature>
<keyword evidence="3" id="KW-0732">Signal</keyword>
<proteinExistence type="predicted"/>
<evidence type="ECO:0000256" key="1">
    <source>
        <dbReference type="SAM" id="MobiDB-lite"/>
    </source>
</evidence>
<evidence type="ECO:0000256" key="2">
    <source>
        <dbReference type="SAM" id="Phobius"/>
    </source>
</evidence>
<dbReference type="AlphaFoldDB" id="A0A1C0ARS2"/>
<feature type="compositionally biased region" description="Low complexity" evidence="1">
    <location>
        <begin position="139"/>
        <end position="148"/>
    </location>
</feature>
<accession>A0A1C0ARS2</accession>
<feature type="region of interest" description="Disordered" evidence="1">
    <location>
        <begin position="257"/>
        <end position="298"/>
    </location>
</feature>
<organism evidence="4 5">
    <name type="scientific">Tessaracoccus lapidicaptus</name>
    <dbReference type="NCBI Taxonomy" id="1427523"/>
    <lineage>
        <taxon>Bacteria</taxon>
        <taxon>Bacillati</taxon>
        <taxon>Actinomycetota</taxon>
        <taxon>Actinomycetes</taxon>
        <taxon>Propionibacteriales</taxon>
        <taxon>Propionibacteriaceae</taxon>
        <taxon>Tessaracoccus</taxon>
    </lineage>
</organism>
<feature type="compositionally biased region" description="Low complexity" evidence="1">
    <location>
        <begin position="284"/>
        <end position="298"/>
    </location>
</feature>
<evidence type="ECO:0008006" key="6">
    <source>
        <dbReference type="Google" id="ProtNLM"/>
    </source>
</evidence>
<feature type="signal peptide" evidence="3">
    <location>
        <begin position="1"/>
        <end position="26"/>
    </location>
</feature>
<name>A0A1C0ARS2_9ACTN</name>
<feature type="compositionally biased region" description="Pro residues" evidence="1">
    <location>
        <begin position="262"/>
        <end position="278"/>
    </location>
</feature>
<evidence type="ECO:0000313" key="4">
    <source>
        <dbReference type="EMBL" id="OCL36895.1"/>
    </source>
</evidence>
<evidence type="ECO:0000256" key="3">
    <source>
        <dbReference type="SAM" id="SignalP"/>
    </source>
</evidence>
<gene>
    <name evidence="4" type="ORF">BCR15_12475</name>
</gene>
<dbReference type="RefSeq" id="WP_068749823.1">
    <property type="nucleotide sequence ID" value="NZ_MBQD01000004.1"/>
</dbReference>
<keyword evidence="2" id="KW-0812">Transmembrane</keyword>
<comment type="caution">
    <text evidence="4">The sequence shown here is derived from an EMBL/GenBank/DDBJ whole genome shotgun (WGS) entry which is preliminary data.</text>
</comment>
<feature type="chain" id="PRO_5008643280" description="Carboxypeptidase regulatory-like domain-containing protein" evidence="3">
    <location>
        <begin position="27"/>
        <end position="350"/>
    </location>
</feature>
<keyword evidence="2" id="KW-1133">Transmembrane helix</keyword>
<keyword evidence="5" id="KW-1185">Reference proteome</keyword>
<protein>
    <recommendedName>
        <fullName evidence="6">Carboxypeptidase regulatory-like domain-containing protein</fullName>
    </recommendedName>
</protein>
<reference evidence="5" key="1">
    <citation type="submission" date="2016-07" db="EMBL/GenBank/DDBJ databases">
        <authorList>
            <person name="Florea S."/>
            <person name="Webb J.S."/>
            <person name="Jaromczyk J."/>
            <person name="Schardl C.L."/>
        </authorList>
    </citation>
    <scope>NUCLEOTIDE SEQUENCE [LARGE SCALE GENOMIC DNA]</scope>
    <source>
        <strain evidence="5">IPBSL-7</strain>
    </source>
</reference>
<sequence length="350" mass="35099">MPRTLARAAVLALIVVLALLPLPAHARSALDVAFDVADGRVTVTGTLTDGEEPLRRRVVVASLDGARQAEAETQGNGGFTLRFDLPSDLAAGTHEVAVEFAGDGDVQPARAVGAITVGGKATGQKPPSSSPTPPRRTESVTPTASARPDPTPPAPTTTVLTATGPAKSVNSGLLTLTGTLTDPAGRGIVDAGISLTDAGGEVDDSYTLTTAGGAFTTFYAVPEAQPSGRMTLTLTFPGADGLKPSRTTLTVVIEHTEVASPNPSPSESPSPSTTPSPSPTADRGTPSPGASTPATTAVQPPAPAAVTWFLLASAVAGGGALLTAAVLVFRGVNARGDGDEEGSLSFLDED</sequence>
<keyword evidence="2" id="KW-0472">Membrane</keyword>